<dbReference type="Proteomes" id="UP000254802">
    <property type="component" value="Unassembled WGS sequence"/>
</dbReference>
<accession>A0A378MYT4</accession>
<evidence type="ECO:0000313" key="2">
    <source>
        <dbReference type="Proteomes" id="UP000254802"/>
    </source>
</evidence>
<name>A0A378MYT4_MANHA</name>
<reference evidence="1 2" key="1">
    <citation type="submission" date="2018-06" db="EMBL/GenBank/DDBJ databases">
        <authorList>
            <consortium name="Pathogen Informatics"/>
            <person name="Doyle S."/>
        </authorList>
    </citation>
    <scope>NUCLEOTIDE SEQUENCE [LARGE SCALE GENOMIC DNA]</scope>
    <source>
        <strain evidence="1 2">NCTC10638</strain>
    </source>
</reference>
<sequence>MLNMLRQWIKYGLYALLFMVAITLLMQCSEAKSLSLKAPASLKLANLK</sequence>
<organism evidence="1 2">
    <name type="scientific">Mannheimia haemolytica</name>
    <name type="common">Pasteurella haemolytica</name>
    <dbReference type="NCBI Taxonomy" id="75985"/>
    <lineage>
        <taxon>Bacteria</taxon>
        <taxon>Pseudomonadati</taxon>
        <taxon>Pseudomonadota</taxon>
        <taxon>Gammaproteobacteria</taxon>
        <taxon>Pasteurellales</taxon>
        <taxon>Pasteurellaceae</taxon>
        <taxon>Mannheimia</taxon>
    </lineage>
</organism>
<dbReference type="EMBL" id="UGPN01000002">
    <property type="protein sequence ID" value="STY61371.1"/>
    <property type="molecule type" value="Genomic_DNA"/>
</dbReference>
<protein>
    <submittedName>
        <fullName evidence="1">Uncharacterized protein</fullName>
    </submittedName>
</protein>
<proteinExistence type="predicted"/>
<gene>
    <name evidence="1" type="ORF">NCTC10638_02584</name>
</gene>
<dbReference type="AlphaFoldDB" id="A0A378MYT4"/>
<evidence type="ECO:0000313" key="1">
    <source>
        <dbReference type="EMBL" id="STY61371.1"/>
    </source>
</evidence>